<dbReference type="InterPro" id="IPR019312">
    <property type="entry name" value="CNOT11"/>
</dbReference>
<evidence type="ECO:0000256" key="1">
    <source>
        <dbReference type="SAM" id="MobiDB-lite"/>
    </source>
</evidence>
<accession>A0A6A6XPD7</accession>
<dbReference type="GO" id="GO:0030014">
    <property type="term" value="C:CCR4-NOT complex"/>
    <property type="evidence" value="ECO:0007669"/>
    <property type="project" value="InterPro"/>
</dbReference>
<dbReference type="EMBL" id="MU001789">
    <property type="protein sequence ID" value="KAF2798219.1"/>
    <property type="molecule type" value="Genomic_DNA"/>
</dbReference>
<dbReference type="AlphaFoldDB" id="A0A6A6XPD7"/>
<gene>
    <name evidence="2" type="ORF">K505DRAFT_233885</name>
</gene>
<keyword evidence="3" id="KW-1185">Reference proteome</keyword>
<protein>
    <submittedName>
        <fullName evidence="2">Uncharacterized protein</fullName>
    </submittedName>
</protein>
<feature type="region of interest" description="Disordered" evidence="1">
    <location>
        <begin position="193"/>
        <end position="223"/>
    </location>
</feature>
<dbReference type="OrthoDB" id="10265389at2759"/>
<proteinExistence type="predicted"/>
<dbReference type="Proteomes" id="UP000799757">
    <property type="component" value="Unassembled WGS sequence"/>
</dbReference>
<evidence type="ECO:0000313" key="3">
    <source>
        <dbReference type="Proteomes" id="UP000799757"/>
    </source>
</evidence>
<reference evidence="2" key="1">
    <citation type="journal article" date="2020" name="Stud. Mycol.">
        <title>101 Dothideomycetes genomes: a test case for predicting lifestyles and emergence of pathogens.</title>
        <authorList>
            <person name="Haridas S."/>
            <person name="Albert R."/>
            <person name="Binder M."/>
            <person name="Bloem J."/>
            <person name="Labutti K."/>
            <person name="Salamov A."/>
            <person name="Andreopoulos B."/>
            <person name="Baker S."/>
            <person name="Barry K."/>
            <person name="Bills G."/>
            <person name="Bluhm B."/>
            <person name="Cannon C."/>
            <person name="Castanera R."/>
            <person name="Culley D."/>
            <person name="Daum C."/>
            <person name="Ezra D."/>
            <person name="Gonzalez J."/>
            <person name="Henrissat B."/>
            <person name="Kuo A."/>
            <person name="Liang C."/>
            <person name="Lipzen A."/>
            <person name="Lutzoni F."/>
            <person name="Magnuson J."/>
            <person name="Mondo S."/>
            <person name="Nolan M."/>
            <person name="Ohm R."/>
            <person name="Pangilinan J."/>
            <person name="Park H.-J."/>
            <person name="Ramirez L."/>
            <person name="Alfaro M."/>
            <person name="Sun H."/>
            <person name="Tritt A."/>
            <person name="Yoshinaga Y."/>
            <person name="Zwiers L.-H."/>
            <person name="Turgeon B."/>
            <person name="Goodwin S."/>
            <person name="Spatafora J."/>
            <person name="Crous P."/>
            <person name="Grigoriev I."/>
        </authorList>
    </citation>
    <scope>NUCLEOTIDE SEQUENCE</scope>
    <source>
        <strain evidence="2">CBS 109.77</strain>
    </source>
</reference>
<dbReference type="Pfam" id="PF10155">
    <property type="entry name" value="CNOT11"/>
    <property type="match status" value="1"/>
</dbReference>
<evidence type="ECO:0000313" key="2">
    <source>
        <dbReference type="EMBL" id="KAF2798219.1"/>
    </source>
</evidence>
<organism evidence="2 3">
    <name type="scientific">Melanomma pulvis-pyrius CBS 109.77</name>
    <dbReference type="NCBI Taxonomy" id="1314802"/>
    <lineage>
        <taxon>Eukaryota</taxon>
        <taxon>Fungi</taxon>
        <taxon>Dikarya</taxon>
        <taxon>Ascomycota</taxon>
        <taxon>Pezizomycotina</taxon>
        <taxon>Dothideomycetes</taxon>
        <taxon>Pleosporomycetidae</taxon>
        <taxon>Pleosporales</taxon>
        <taxon>Melanommataceae</taxon>
        <taxon>Melanomma</taxon>
    </lineage>
</organism>
<sequence>MDISATLTADEVASLSGSERTCEAATRWLEDADAASSPQHPRREGGSFEESLRLKNTLDIFEEQARTQPSWELLSILVNCEYKLYVLNQATPLRHNPFLSHWVETIQRLSKTIPQSGRLINDILRKGGSLSTSEINVVRIELLKSLLQFRSPSQFALVTPRQLYTNFVELQQSISFEIGPYIQMLEEEGIYERTPSPNQGQEVSRGPSAGTVQDTAPRRPKLSDFQQWKQEVLSRLESEPETAIQELTHLPIGLSSLDFLTTLLQDNMLERFSIDPAPVVSDYIQHALRLTEHMGRPPGTADSSFDGFSMPGTNGNVDEEVDHGREAQTRAVKLLLLFIRNLIRKALLPPEAIYFEIQEICVRYVWIKEVRDFRAFIEEGIHGEQASTQPV</sequence>
<name>A0A6A6XPD7_9PLEO</name>